<dbReference type="PANTHER" id="PTHR22803">
    <property type="entry name" value="MANNOSE, PHOSPHOLIPASE, LECTIN RECEPTOR RELATED"/>
    <property type="match status" value="1"/>
</dbReference>
<keyword evidence="4" id="KW-1185">Reference proteome</keyword>
<dbReference type="EMBL" id="CAJNOC010008397">
    <property type="protein sequence ID" value="CAF1114916.1"/>
    <property type="molecule type" value="Genomic_DNA"/>
</dbReference>
<reference evidence="3" key="1">
    <citation type="submission" date="2021-02" db="EMBL/GenBank/DDBJ databases">
        <authorList>
            <person name="Nowell W R."/>
        </authorList>
    </citation>
    <scope>NUCLEOTIDE SEQUENCE</scope>
    <source>
        <strain evidence="3">Ploen Becks lab</strain>
    </source>
</reference>
<dbReference type="AlphaFoldDB" id="A0A814Q5R3"/>
<dbReference type="SMART" id="SM00034">
    <property type="entry name" value="CLECT"/>
    <property type="match status" value="1"/>
</dbReference>
<dbReference type="Pfam" id="PF00059">
    <property type="entry name" value="Lectin_C"/>
    <property type="match status" value="1"/>
</dbReference>
<gene>
    <name evidence="3" type="ORF">OXX778_LOCUS21788</name>
</gene>
<dbReference type="InterPro" id="IPR001304">
    <property type="entry name" value="C-type_lectin-like"/>
</dbReference>
<comment type="caution">
    <text evidence="3">The sequence shown here is derived from an EMBL/GenBank/DDBJ whole genome shotgun (WGS) entry which is preliminary data.</text>
</comment>
<dbReference type="Gene3D" id="3.10.100.10">
    <property type="entry name" value="Mannose-Binding Protein A, subunit A"/>
    <property type="match status" value="1"/>
</dbReference>
<evidence type="ECO:0000256" key="1">
    <source>
        <dbReference type="SAM" id="SignalP"/>
    </source>
</evidence>
<protein>
    <recommendedName>
        <fullName evidence="2">C-type lectin domain-containing protein</fullName>
    </recommendedName>
</protein>
<dbReference type="PROSITE" id="PS50041">
    <property type="entry name" value="C_TYPE_LECTIN_2"/>
    <property type="match status" value="1"/>
</dbReference>
<dbReference type="InterPro" id="IPR016187">
    <property type="entry name" value="CTDL_fold"/>
</dbReference>
<dbReference type="InterPro" id="IPR016186">
    <property type="entry name" value="C-type_lectin-like/link_sf"/>
</dbReference>
<dbReference type="SUPFAM" id="SSF56436">
    <property type="entry name" value="C-type lectin-like"/>
    <property type="match status" value="1"/>
</dbReference>
<name>A0A814Q5R3_9BILA</name>
<proteinExistence type="predicted"/>
<organism evidence="3 4">
    <name type="scientific">Brachionus calyciflorus</name>
    <dbReference type="NCBI Taxonomy" id="104777"/>
    <lineage>
        <taxon>Eukaryota</taxon>
        <taxon>Metazoa</taxon>
        <taxon>Spiralia</taxon>
        <taxon>Gnathifera</taxon>
        <taxon>Rotifera</taxon>
        <taxon>Eurotatoria</taxon>
        <taxon>Monogononta</taxon>
        <taxon>Pseudotrocha</taxon>
        <taxon>Ploima</taxon>
        <taxon>Brachionidae</taxon>
        <taxon>Brachionus</taxon>
    </lineage>
</organism>
<dbReference type="CDD" id="cd00037">
    <property type="entry name" value="CLECT"/>
    <property type="match status" value="1"/>
</dbReference>
<evidence type="ECO:0000313" key="3">
    <source>
        <dbReference type="EMBL" id="CAF1114916.1"/>
    </source>
</evidence>
<sequence length="191" mass="22009">MIYIIFISFTFSLFTKLNCQYVTDNLLSSVNSIVCQNPSQYGFIKRDGTSFHYTVADLTMDWFSAENYCQSLGGHLATSKNSDDDKYLKSFLGEKVYNIDKLNLGFYWKAWSSQNSGYWIGAIRSVLTNTWTFVDGSQVIFTKWASSQPDNDDNNENVLIDNFIFSNDTYIGWNDFAPFSYNFHVICQLKC</sequence>
<feature type="chain" id="PRO_5032927228" description="C-type lectin domain-containing protein" evidence="1">
    <location>
        <begin position="20"/>
        <end position="191"/>
    </location>
</feature>
<feature type="signal peptide" evidence="1">
    <location>
        <begin position="1"/>
        <end position="19"/>
    </location>
</feature>
<feature type="domain" description="C-type lectin" evidence="2">
    <location>
        <begin position="46"/>
        <end position="175"/>
    </location>
</feature>
<keyword evidence="1" id="KW-0732">Signal</keyword>
<accession>A0A814Q5R3</accession>
<dbReference type="InterPro" id="IPR050111">
    <property type="entry name" value="C-type_lectin/snaclec_domain"/>
</dbReference>
<evidence type="ECO:0000259" key="2">
    <source>
        <dbReference type="PROSITE" id="PS50041"/>
    </source>
</evidence>
<dbReference type="OrthoDB" id="441660at2759"/>
<dbReference type="Proteomes" id="UP000663879">
    <property type="component" value="Unassembled WGS sequence"/>
</dbReference>
<evidence type="ECO:0000313" key="4">
    <source>
        <dbReference type="Proteomes" id="UP000663879"/>
    </source>
</evidence>